<gene>
    <name evidence="3" type="ORF">Nepgr_015022</name>
</gene>
<feature type="compositionally biased region" description="Polar residues" evidence="1">
    <location>
        <begin position="352"/>
        <end position="370"/>
    </location>
</feature>
<feature type="domain" description="BCAS3" evidence="2">
    <location>
        <begin position="68"/>
        <end position="203"/>
    </location>
</feature>
<dbReference type="GO" id="GO:0005737">
    <property type="term" value="C:cytoplasm"/>
    <property type="evidence" value="ECO:0007669"/>
    <property type="project" value="TreeGrafter"/>
</dbReference>
<dbReference type="InterPro" id="IPR022175">
    <property type="entry name" value="BCAS3_dom"/>
</dbReference>
<feature type="compositionally biased region" description="Basic and acidic residues" evidence="1">
    <location>
        <begin position="228"/>
        <end position="238"/>
    </location>
</feature>
<dbReference type="Proteomes" id="UP001279734">
    <property type="component" value="Unassembled WGS sequence"/>
</dbReference>
<dbReference type="GO" id="GO:0006914">
    <property type="term" value="P:autophagy"/>
    <property type="evidence" value="ECO:0007669"/>
    <property type="project" value="InterPro"/>
</dbReference>
<comment type="caution">
    <text evidence="3">The sequence shown here is derived from an EMBL/GenBank/DDBJ whole genome shotgun (WGS) entry which is preliminary data.</text>
</comment>
<dbReference type="PANTHER" id="PTHR13268">
    <property type="entry name" value="BREAST CARCINOMA AMPLIFIED SEQUENCE 3"/>
    <property type="match status" value="1"/>
</dbReference>
<feature type="region of interest" description="Disordered" evidence="1">
    <location>
        <begin position="414"/>
        <end position="446"/>
    </location>
</feature>
<feature type="region of interest" description="Disordered" evidence="1">
    <location>
        <begin position="228"/>
        <end position="259"/>
    </location>
</feature>
<sequence>MVSIPSGAVSAVFHCSMPHALQSGDTQMDALEHILVYSSGHLIQYELLPSMGEELNGTSRRGSASLSEMQDEELRVKSEPVQWWDVCRRADWPEREECITGITFGGKDISALVMDASDCEDNDTCGSSVLKHQESHHSYLYNAELQTSYRRMLLWQNYKMHFYSSSLVVRMFSGDSTDGEIEIEKVHLHEVEIKQKDLLPVFERSYSVQSDGSDRSSALGEYLDSHSKIQTTKEKPSKDAIFTPSKLLSPDPDKNSKHGASMSTMVLLDSNPLHMVNGYLPVGPTLSENNGKRGYSTLASPSLILASPKDHNVSTSMYNSAMNISPSENGYHVSSRNDTHSAERAMPKEVRSSNSVGTSEASNVSSNRSDFSMNLVDEGSVQDTLDFGQYFQEEYCKAAPLDECHDVAEVITDVDSSNSPCDREKSEEEGESDEMLGGVFAFSEEG</sequence>
<dbReference type="InterPro" id="IPR045142">
    <property type="entry name" value="BCAS3-like"/>
</dbReference>
<dbReference type="PANTHER" id="PTHR13268:SF12">
    <property type="entry name" value="AUTOPHAGY-RELATED PROTEIN 18H"/>
    <property type="match status" value="1"/>
</dbReference>
<evidence type="ECO:0000313" key="4">
    <source>
        <dbReference type="Proteomes" id="UP001279734"/>
    </source>
</evidence>
<reference evidence="3" key="1">
    <citation type="submission" date="2023-05" db="EMBL/GenBank/DDBJ databases">
        <title>Nepenthes gracilis genome sequencing.</title>
        <authorList>
            <person name="Fukushima K."/>
        </authorList>
    </citation>
    <scope>NUCLEOTIDE SEQUENCE</scope>
    <source>
        <strain evidence="3">SING2019-196</strain>
    </source>
</reference>
<keyword evidence="4" id="KW-1185">Reference proteome</keyword>
<dbReference type="GO" id="GO:0042594">
    <property type="term" value="P:response to starvation"/>
    <property type="evidence" value="ECO:0007669"/>
    <property type="project" value="TreeGrafter"/>
</dbReference>
<dbReference type="Pfam" id="PF12490">
    <property type="entry name" value="BCAS3"/>
    <property type="match status" value="1"/>
</dbReference>
<evidence type="ECO:0000259" key="2">
    <source>
        <dbReference type="Pfam" id="PF12490"/>
    </source>
</evidence>
<dbReference type="EMBL" id="BSYO01000012">
    <property type="protein sequence ID" value="GMH13181.1"/>
    <property type="molecule type" value="Genomic_DNA"/>
</dbReference>
<evidence type="ECO:0000313" key="3">
    <source>
        <dbReference type="EMBL" id="GMH13181.1"/>
    </source>
</evidence>
<protein>
    <recommendedName>
        <fullName evidence="2">BCAS3 domain-containing protein</fullName>
    </recommendedName>
</protein>
<organism evidence="3 4">
    <name type="scientific">Nepenthes gracilis</name>
    <name type="common">Slender pitcher plant</name>
    <dbReference type="NCBI Taxonomy" id="150966"/>
    <lineage>
        <taxon>Eukaryota</taxon>
        <taxon>Viridiplantae</taxon>
        <taxon>Streptophyta</taxon>
        <taxon>Embryophyta</taxon>
        <taxon>Tracheophyta</taxon>
        <taxon>Spermatophyta</taxon>
        <taxon>Magnoliopsida</taxon>
        <taxon>eudicotyledons</taxon>
        <taxon>Gunneridae</taxon>
        <taxon>Pentapetalae</taxon>
        <taxon>Caryophyllales</taxon>
        <taxon>Nepenthaceae</taxon>
        <taxon>Nepenthes</taxon>
    </lineage>
</organism>
<name>A0AAD3SMW3_NEPGR</name>
<dbReference type="AlphaFoldDB" id="A0AAD3SMW3"/>
<feature type="compositionally biased region" description="Basic and acidic residues" evidence="1">
    <location>
        <begin position="335"/>
        <end position="351"/>
    </location>
</feature>
<feature type="region of interest" description="Disordered" evidence="1">
    <location>
        <begin position="328"/>
        <end position="370"/>
    </location>
</feature>
<proteinExistence type="predicted"/>
<accession>A0AAD3SMW3</accession>
<evidence type="ECO:0000256" key="1">
    <source>
        <dbReference type="SAM" id="MobiDB-lite"/>
    </source>
</evidence>